<protein>
    <submittedName>
        <fullName evidence="1">Uncharacterized protein</fullName>
    </submittedName>
</protein>
<name>A0A820FGZ9_9BILA</name>
<sequence>DPKSIIEQVKNIHPQLSLSVNDPLFLAAFTRVLRKELRDAEILRKIDYEQLNEDLQNIDHISFETSNILKLPNIDKFLKNKNIPAGDNIDQSRVFIEVTHDPSRCTTNSEFSDYQYQSCTQQHQRFNHYSSPESKDTILSSSISNHPLQRWYWIYSNKASLCKDCIITPNSLYCERNSLNKSTYSITVEHSEEFQ</sequence>
<gene>
    <name evidence="1" type="ORF">FNK824_LOCUS39063</name>
</gene>
<evidence type="ECO:0000313" key="2">
    <source>
        <dbReference type="Proteomes" id="UP000663874"/>
    </source>
</evidence>
<comment type="caution">
    <text evidence="1">The sequence shown here is derived from an EMBL/GenBank/DDBJ whole genome shotgun (WGS) entry which is preliminary data.</text>
</comment>
<dbReference type="EMBL" id="CAJOBE010024109">
    <property type="protein sequence ID" value="CAF4260846.1"/>
    <property type="molecule type" value="Genomic_DNA"/>
</dbReference>
<evidence type="ECO:0000313" key="1">
    <source>
        <dbReference type="EMBL" id="CAF4260846.1"/>
    </source>
</evidence>
<feature type="non-terminal residue" evidence="1">
    <location>
        <position position="195"/>
    </location>
</feature>
<accession>A0A820FGZ9</accession>
<organism evidence="1 2">
    <name type="scientific">Rotaria sordida</name>
    <dbReference type="NCBI Taxonomy" id="392033"/>
    <lineage>
        <taxon>Eukaryota</taxon>
        <taxon>Metazoa</taxon>
        <taxon>Spiralia</taxon>
        <taxon>Gnathifera</taxon>
        <taxon>Rotifera</taxon>
        <taxon>Eurotatoria</taxon>
        <taxon>Bdelloidea</taxon>
        <taxon>Philodinida</taxon>
        <taxon>Philodinidae</taxon>
        <taxon>Rotaria</taxon>
    </lineage>
</organism>
<dbReference type="AlphaFoldDB" id="A0A820FGZ9"/>
<reference evidence="1" key="1">
    <citation type="submission" date="2021-02" db="EMBL/GenBank/DDBJ databases">
        <authorList>
            <person name="Nowell W R."/>
        </authorList>
    </citation>
    <scope>NUCLEOTIDE SEQUENCE</scope>
</reference>
<proteinExistence type="predicted"/>
<dbReference type="Proteomes" id="UP000663874">
    <property type="component" value="Unassembled WGS sequence"/>
</dbReference>